<dbReference type="AlphaFoldDB" id="A0A160VA01"/>
<dbReference type="Gene3D" id="3.20.20.70">
    <property type="entry name" value="Aldolase class I"/>
    <property type="match status" value="1"/>
</dbReference>
<name>A0A160VA01_9ZZZZ</name>
<dbReference type="GO" id="GO:0046872">
    <property type="term" value="F:metal ion binding"/>
    <property type="evidence" value="ECO:0007669"/>
    <property type="project" value="UniProtKB-KW"/>
</dbReference>
<dbReference type="GO" id="GO:0005737">
    <property type="term" value="C:cytoplasm"/>
    <property type="evidence" value="ECO:0007669"/>
    <property type="project" value="TreeGrafter"/>
</dbReference>
<dbReference type="CDD" id="cd00564">
    <property type="entry name" value="TMP_TenI"/>
    <property type="match status" value="1"/>
</dbReference>
<comment type="cofactor">
    <cofactor evidence="1">
        <name>Mg(2+)</name>
        <dbReference type="ChEBI" id="CHEBI:18420"/>
    </cofactor>
</comment>
<dbReference type="InterPro" id="IPR036206">
    <property type="entry name" value="ThiamineP_synth_sf"/>
</dbReference>
<keyword evidence="4 12" id="KW-0808">Transferase</keyword>
<keyword evidence="5" id="KW-0479">Metal-binding</keyword>
<evidence type="ECO:0000259" key="11">
    <source>
        <dbReference type="Pfam" id="PF02581"/>
    </source>
</evidence>
<evidence type="ECO:0000313" key="12">
    <source>
        <dbReference type="EMBL" id="CUV02902.1"/>
    </source>
</evidence>
<evidence type="ECO:0000256" key="6">
    <source>
        <dbReference type="ARBA" id="ARBA00022842"/>
    </source>
</evidence>
<dbReference type="Pfam" id="PF02581">
    <property type="entry name" value="TMP-TENI"/>
    <property type="match status" value="1"/>
</dbReference>
<feature type="domain" description="Thiamine phosphate synthase/TenI" evidence="11">
    <location>
        <begin position="124"/>
        <end position="305"/>
    </location>
</feature>
<dbReference type="GO" id="GO:0004789">
    <property type="term" value="F:thiamine-phosphate diphosphorylase activity"/>
    <property type="evidence" value="ECO:0007669"/>
    <property type="project" value="UniProtKB-EC"/>
</dbReference>
<dbReference type="InterPro" id="IPR022998">
    <property type="entry name" value="ThiamineP_synth_TenI"/>
</dbReference>
<evidence type="ECO:0000256" key="1">
    <source>
        <dbReference type="ARBA" id="ARBA00001946"/>
    </source>
</evidence>
<protein>
    <recommendedName>
        <fullName evidence="3">thiamine phosphate synthase</fullName>
        <ecNumber evidence="3">2.5.1.3</ecNumber>
    </recommendedName>
</protein>
<sequence>MTSAGPNPSQSHYQVIFHCIESASRFVPPVISPAPALQSLRDLIPSLPAASAMAETDDGPPTSAQQTLELVGVAAEMLSHLDESSSANPLGWETVSGIGRVLDELTGQLGATVRREKADLVRGLYVIIDPQVTGGRDPLTIARAAIQGGARMLQLRDKLRDKGESLPLARELQALCHQAGASLILNDHADVAAIVGAAGLHVGQTDLPVEQARQVLAPHQVLGRSNHEIEELVESERMGADHVAFGAIYHTNTKGVGRPPQGIDRLLVARETAQTPLVAIGGINAENSAPVIEAGADAICVTAAVGSAAEPEAAAAKLVKVIEEAGGRI</sequence>
<gene>
    <name evidence="12" type="ORF">MGWOODY_Clf666</name>
</gene>
<dbReference type="NCBIfam" id="TIGR00693">
    <property type="entry name" value="thiE"/>
    <property type="match status" value="1"/>
</dbReference>
<evidence type="ECO:0000256" key="2">
    <source>
        <dbReference type="ARBA" id="ARBA00005165"/>
    </source>
</evidence>
<accession>A0A160VA01</accession>
<dbReference type="PANTHER" id="PTHR20857">
    <property type="entry name" value="THIAMINE-PHOSPHATE PYROPHOSPHORYLASE"/>
    <property type="match status" value="1"/>
</dbReference>
<proteinExistence type="inferred from homology"/>
<dbReference type="EMBL" id="FAXA01000332">
    <property type="protein sequence ID" value="CUV02902.1"/>
    <property type="molecule type" value="Genomic_DNA"/>
</dbReference>
<evidence type="ECO:0000256" key="8">
    <source>
        <dbReference type="ARBA" id="ARBA00047334"/>
    </source>
</evidence>
<dbReference type="InterPro" id="IPR013785">
    <property type="entry name" value="Aldolase_TIM"/>
</dbReference>
<evidence type="ECO:0000256" key="4">
    <source>
        <dbReference type="ARBA" id="ARBA00022679"/>
    </source>
</evidence>
<evidence type="ECO:0000256" key="3">
    <source>
        <dbReference type="ARBA" id="ARBA00012830"/>
    </source>
</evidence>
<comment type="catalytic activity">
    <reaction evidence="8">
        <text>4-methyl-5-(2-phosphooxyethyl)-thiazole + 4-amino-2-methyl-5-(diphosphooxymethyl)pyrimidine + H(+) = thiamine phosphate + diphosphate</text>
        <dbReference type="Rhea" id="RHEA:22328"/>
        <dbReference type="ChEBI" id="CHEBI:15378"/>
        <dbReference type="ChEBI" id="CHEBI:33019"/>
        <dbReference type="ChEBI" id="CHEBI:37575"/>
        <dbReference type="ChEBI" id="CHEBI:57841"/>
        <dbReference type="ChEBI" id="CHEBI:58296"/>
        <dbReference type="EC" id="2.5.1.3"/>
    </reaction>
</comment>
<keyword evidence="7" id="KW-0784">Thiamine biosynthesis</keyword>
<comment type="catalytic activity">
    <reaction evidence="10">
        <text>2-[(2R,5Z)-2-carboxy-4-methylthiazol-5(2H)-ylidene]ethyl phosphate + 4-amino-2-methyl-5-(diphosphooxymethyl)pyrimidine + 2 H(+) = thiamine phosphate + CO2 + diphosphate</text>
        <dbReference type="Rhea" id="RHEA:47844"/>
        <dbReference type="ChEBI" id="CHEBI:15378"/>
        <dbReference type="ChEBI" id="CHEBI:16526"/>
        <dbReference type="ChEBI" id="CHEBI:33019"/>
        <dbReference type="ChEBI" id="CHEBI:37575"/>
        <dbReference type="ChEBI" id="CHEBI:57841"/>
        <dbReference type="ChEBI" id="CHEBI:62899"/>
        <dbReference type="EC" id="2.5.1.3"/>
    </reaction>
</comment>
<evidence type="ECO:0000256" key="5">
    <source>
        <dbReference type="ARBA" id="ARBA00022723"/>
    </source>
</evidence>
<evidence type="ECO:0000256" key="10">
    <source>
        <dbReference type="ARBA" id="ARBA00047883"/>
    </source>
</evidence>
<dbReference type="SUPFAM" id="SSF51391">
    <property type="entry name" value="Thiamin phosphate synthase"/>
    <property type="match status" value="1"/>
</dbReference>
<dbReference type="GO" id="GO:0009229">
    <property type="term" value="P:thiamine diphosphate biosynthetic process"/>
    <property type="evidence" value="ECO:0007669"/>
    <property type="project" value="UniProtKB-UniPathway"/>
</dbReference>
<evidence type="ECO:0000256" key="9">
    <source>
        <dbReference type="ARBA" id="ARBA00047851"/>
    </source>
</evidence>
<comment type="catalytic activity">
    <reaction evidence="9">
        <text>2-(2-carboxy-4-methylthiazol-5-yl)ethyl phosphate + 4-amino-2-methyl-5-(diphosphooxymethyl)pyrimidine + 2 H(+) = thiamine phosphate + CO2 + diphosphate</text>
        <dbReference type="Rhea" id="RHEA:47848"/>
        <dbReference type="ChEBI" id="CHEBI:15378"/>
        <dbReference type="ChEBI" id="CHEBI:16526"/>
        <dbReference type="ChEBI" id="CHEBI:33019"/>
        <dbReference type="ChEBI" id="CHEBI:37575"/>
        <dbReference type="ChEBI" id="CHEBI:57841"/>
        <dbReference type="ChEBI" id="CHEBI:62890"/>
        <dbReference type="EC" id="2.5.1.3"/>
    </reaction>
</comment>
<reference evidence="12" key="1">
    <citation type="submission" date="2015-10" db="EMBL/GenBank/DDBJ databases">
        <authorList>
            <person name="Gilbert D.G."/>
        </authorList>
    </citation>
    <scope>NUCLEOTIDE SEQUENCE</scope>
</reference>
<dbReference type="HAMAP" id="MF_00097">
    <property type="entry name" value="TMP_synthase"/>
    <property type="match status" value="1"/>
</dbReference>
<dbReference type="InterPro" id="IPR034291">
    <property type="entry name" value="TMP_synthase"/>
</dbReference>
<dbReference type="UniPathway" id="UPA00060">
    <property type="reaction ID" value="UER00141"/>
</dbReference>
<evidence type="ECO:0000256" key="7">
    <source>
        <dbReference type="ARBA" id="ARBA00022977"/>
    </source>
</evidence>
<organism evidence="12">
    <name type="scientific">hydrothermal vent metagenome</name>
    <dbReference type="NCBI Taxonomy" id="652676"/>
    <lineage>
        <taxon>unclassified sequences</taxon>
        <taxon>metagenomes</taxon>
        <taxon>ecological metagenomes</taxon>
    </lineage>
</organism>
<keyword evidence="6" id="KW-0460">Magnesium</keyword>
<dbReference type="FunFam" id="3.20.20.70:FF:000096">
    <property type="entry name" value="Thiamine-phosphate synthase"/>
    <property type="match status" value="1"/>
</dbReference>
<dbReference type="EC" id="2.5.1.3" evidence="3"/>
<dbReference type="PANTHER" id="PTHR20857:SF15">
    <property type="entry name" value="THIAMINE-PHOSPHATE SYNTHASE"/>
    <property type="match status" value="1"/>
</dbReference>
<dbReference type="GO" id="GO:0009228">
    <property type="term" value="P:thiamine biosynthetic process"/>
    <property type="evidence" value="ECO:0007669"/>
    <property type="project" value="UniProtKB-KW"/>
</dbReference>
<comment type="pathway">
    <text evidence="2">Cofactor biosynthesis; thiamine diphosphate biosynthesis; thiamine phosphate from 4-amino-2-methyl-5-diphosphomethylpyrimidine and 4-methyl-5-(2-phosphoethyl)-thiazole: step 1/1.</text>
</comment>